<evidence type="ECO:0000313" key="2">
    <source>
        <dbReference type="Proteomes" id="UP000199229"/>
    </source>
</evidence>
<evidence type="ECO:0000313" key="1">
    <source>
        <dbReference type="EMBL" id="SFG49354.1"/>
    </source>
</evidence>
<dbReference type="Proteomes" id="UP000199229">
    <property type="component" value="Unassembled WGS sequence"/>
</dbReference>
<dbReference type="AlphaFoldDB" id="A0A1I2S8X3"/>
<reference evidence="2" key="1">
    <citation type="submission" date="2016-10" db="EMBL/GenBank/DDBJ databases">
        <authorList>
            <person name="Varghese N."/>
            <person name="Submissions S."/>
        </authorList>
    </citation>
    <scope>NUCLEOTIDE SEQUENCE [LARGE SCALE GENOMIC DNA]</scope>
    <source>
        <strain evidence="2">Gh-105</strain>
    </source>
</reference>
<accession>A0A1I2S8X3</accession>
<organism evidence="1 2">
    <name type="scientific">Methylobacterium gossipiicola</name>
    <dbReference type="NCBI Taxonomy" id="582675"/>
    <lineage>
        <taxon>Bacteria</taxon>
        <taxon>Pseudomonadati</taxon>
        <taxon>Pseudomonadota</taxon>
        <taxon>Alphaproteobacteria</taxon>
        <taxon>Hyphomicrobiales</taxon>
        <taxon>Methylobacteriaceae</taxon>
        <taxon>Methylobacterium</taxon>
    </lineage>
</organism>
<dbReference type="EMBL" id="FOPM01000004">
    <property type="protein sequence ID" value="SFG49354.1"/>
    <property type="molecule type" value="Genomic_DNA"/>
</dbReference>
<sequence length="71" mass="8169">MSYSIFVRKVGFSRREAPQILACEIESEGEACRIVRNLARSFGDFGVDPCRSVYWFRSRGNLHEIWSAPVD</sequence>
<keyword evidence="2" id="KW-1185">Reference proteome</keyword>
<gene>
    <name evidence="1" type="ORF">SAMN05192565_104109</name>
</gene>
<proteinExistence type="predicted"/>
<name>A0A1I2S8X3_9HYPH</name>
<protein>
    <submittedName>
        <fullName evidence="1">Uncharacterized protein</fullName>
    </submittedName>
</protein>